<dbReference type="PANTHER" id="PTHR43792">
    <property type="entry name" value="GNAT FAMILY, PUTATIVE (AFU_ORTHOLOGUE AFUA_3G00765)-RELATED-RELATED"/>
    <property type="match status" value="1"/>
</dbReference>
<reference evidence="2 3" key="1">
    <citation type="submission" date="2014-05" db="EMBL/GenBank/DDBJ databases">
        <authorList>
            <person name="Aslett A.Martin."/>
            <person name="De Silva Nishadi"/>
        </authorList>
    </citation>
    <scope>NUCLEOTIDE SEQUENCE [LARGE SCALE GENOMIC DNA]</scope>
</reference>
<protein>
    <submittedName>
        <fullName evidence="2">Putative acetyltransferase</fullName>
    </submittedName>
</protein>
<keyword evidence="2" id="KW-0808">Transferase</keyword>
<sequence length="180" mass="21383">MIYCETERLILRDWNEDDLLLFQKMNANHDVRKYFPSLLSYRRSELDMRKMDIIIKDYGIGLFAVEEKDSHQWIGFIGLNYIPETSDYPFKELPLYEIGWRLLPQYWGQGMATEGAKAVLELAKKHNIQVVYSFTAEANKASQRVMEKIGMSYYDHFELPHLSKYHLLKRQVRYSIDLST</sequence>
<feature type="domain" description="N-acetyltransferase" evidence="1">
    <location>
        <begin position="9"/>
        <end position="179"/>
    </location>
</feature>
<dbReference type="Gene3D" id="3.40.630.30">
    <property type="match status" value="1"/>
</dbReference>
<dbReference type="GO" id="GO:0016747">
    <property type="term" value="F:acyltransferase activity, transferring groups other than amino-acyl groups"/>
    <property type="evidence" value="ECO:0007669"/>
    <property type="project" value="InterPro"/>
</dbReference>
<dbReference type="CDD" id="cd04301">
    <property type="entry name" value="NAT_SF"/>
    <property type="match status" value="1"/>
</dbReference>
<dbReference type="InterPro" id="IPR016181">
    <property type="entry name" value="Acyl_CoA_acyltransferase"/>
</dbReference>
<dbReference type="InterPro" id="IPR051531">
    <property type="entry name" value="N-acetyltransferase"/>
</dbReference>
<accession>A0A077UN26</accession>
<dbReference type="AlphaFoldDB" id="A0A077UN26"/>
<dbReference type="InterPro" id="IPR000182">
    <property type="entry name" value="GNAT_dom"/>
</dbReference>
<dbReference type="Pfam" id="PF13302">
    <property type="entry name" value="Acetyltransf_3"/>
    <property type="match status" value="1"/>
</dbReference>
<gene>
    <name evidence="2" type="ORF">ERS140147_02177</name>
</gene>
<evidence type="ECO:0000313" key="2">
    <source>
        <dbReference type="EMBL" id="CDR28988.1"/>
    </source>
</evidence>
<evidence type="ECO:0000259" key="1">
    <source>
        <dbReference type="PROSITE" id="PS51186"/>
    </source>
</evidence>
<evidence type="ECO:0000313" key="3">
    <source>
        <dbReference type="Proteomes" id="UP000044616"/>
    </source>
</evidence>
<dbReference type="PROSITE" id="PS51186">
    <property type="entry name" value="GNAT"/>
    <property type="match status" value="1"/>
</dbReference>
<organism evidence="2 3">
    <name type="scientific">Staphylococcus schweitzeri</name>
    <dbReference type="NCBI Taxonomy" id="1654388"/>
    <lineage>
        <taxon>Bacteria</taxon>
        <taxon>Bacillati</taxon>
        <taxon>Bacillota</taxon>
        <taxon>Bacilli</taxon>
        <taxon>Bacillales</taxon>
        <taxon>Staphylococcaceae</taxon>
        <taxon>Staphylococcus</taxon>
    </lineage>
</organism>
<proteinExistence type="predicted"/>
<dbReference type="RefSeq" id="WP_047531719.1">
    <property type="nucleotide sequence ID" value="NZ_CCEH01000021.1"/>
</dbReference>
<name>A0A077UN26_9STAP</name>
<dbReference type="Proteomes" id="UP000044616">
    <property type="component" value="Unassembled WGS sequence"/>
</dbReference>
<dbReference type="EMBL" id="CCEH01000021">
    <property type="protein sequence ID" value="CDR28988.1"/>
    <property type="molecule type" value="Genomic_DNA"/>
</dbReference>
<dbReference type="PANTHER" id="PTHR43792:SF1">
    <property type="entry name" value="N-ACETYLTRANSFERASE DOMAIN-CONTAINING PROTEIN"/>
    <property type="match status" value="1"/>
</dbReference>
<dbReference type="SUPFAM" id="SSF55729">
    <property type="entry name" value="Acyl-CoA N-acyltransferases (Nat)"/>
    <property type="match status" value="1"/>
</dbReference>